<accession>A0A0R1UTU5</accession>
<keyword evidence="2" id="KW-1185">Reference proteome</keyword>
<evidence type="ECO:0000313" key="2">
    <source>
        <dbReference type="Proteomes" id="UP000051580"/>
    </source>
</evidence>
<name>A0A0R1UTU5_9LACO</name>
<gene>
    <name evidence="1" type="ORF">FD28_GL000524</name>
</gene>
<dbReference type="PATRIC" id="fig|1423753.3.peg.546"/>
<protein>
    <submittedName>
        <fullName evidence="1">Uncharacterized protein</fullName>
    </submittedName>
</protein>
<dbReference type="Proteomes" id="UP000051580">
    <property type="component" value="Unassembled WGS sequence"/>
</dbReference>
<comment type="caution">
    <text evidence="1">The sequence shown here is derived from an EMBL/GenBank/DDBJ whole genome shotgun (WGS) entry which is preliminary data.</text>
</comment>
<evidence type="ECO:0000313" key="1">
    <source>
        <dbReference type="EMBL" id="KRL94373.1"/>
    </source>
</evidence>
<proteinExistence type="predicted"/>
<dbReference type="EMBL" id="AZFS01000059">
    <property type="protein sequence ID" value="KRL94373.1"/>
    <property type="molecule type" value="Genomic_DNA"/>
</dbReference>
<organism evidence="1 2">
    <name type="scientific">Levilactobacillus hammesii DSM 16381</name>
    <dbReference type="NCBI Taxonomy" id="1423753"/>
    <lineage>
        <taxon>Bacteria</taxon>
        <taxon>Bacillati</taxon>
        <taxon>Bacillota</taxon>
        <taxon>Bacilli</taxon>
        <taxon>Lactobacillales</taxon>
        <taxon>Lactobacillaceae</taxon>
        <taxon>Levilactobacillus</taxon>
    </lineage>
</organism>
<dbReference type="AlphaFoldDB" id="A0A0R1UTU5"/>
<sequence length="104" mass="11136">MIVAITLGIGVLGDTRQSNYSAHQWLGTTVVAQASQTADCGQDLETAVLPTKHAVRKPVRGKTSIRRYEAVNLTKVVVAYQQGIVISTTGRVHAHGHVHAVPAR</sequence>
<reference evidence="1 2" key="1">
    <citation type="journal article" date="2015" name="Genome Announc.">
        <title>Expanding the biotechnology potential of lactobacilli through comparative genomics of 213 strains and associated genera.</title>
        <authorList>
            <person name="Sun Z."/>
            <person name="Harris H.M."/>
            <person name="McCann A."/>
            <person name="Guo C."/>
            <person name="Argimon S."/>
            <person name="Zhang W."/>
            <person name="Yang X."/>
            <person name="Jeffery I.B."/>
            <person name="Cooney J.C."/>
            <person name="Kagawa T.F."/>
            <person name="Liu W."/>
            <person name="Song Y."/>
            <person name="Salvetti E."/>
            <person name="Wrobel A."/>
            <person name="Rasinkangas P."/>
            <person name="Parkhill J."/>
            <person name="Rea M.C."/>
            <person name="O'Sullivan O."/>
            <person name="Ritari J."/>
            <person name="Douillard F.P."/>
            <person name="Paul Ross R."/>
            <person name="Yang R."/>
            <person name="Briner A.E."/>
            <person name="Felis G.E."/>
            <person name="de Vos W.M."/>
            <person name="Barrangou R."/>
            <person name="Klaenhammer T.R."/>
            <person name="Caufield P.W."/>
            <person name="Cui Y."/>
            <person name="Zhang H."/>
            <person name="O'Toole P.W."/>
        </authorList>
    </citation>
    <scope>NUCLEOTIDE SEQUENCE [LARGE SCALE GENOMIC DNA]</scope>
    <source>
        <strain evidence="1 2">DSM 16381</strain>
    </source>
</reference>